<dbReference type="AlphaFoldDB" id="A0A3E0HIN9"/>
<organism evidence="1 2">
    <name type="scientific">Kutzneria buriramensis</name>
    <dbReference type="NCBI Taxonomy" id="1045776"/>
    <lineage>
        <taxon>Bacteria</taxon>
        <taxon>Bacillati</taxon>
        <taxon>Actinomycetota</taxon>
        <taxon>Actinomycetes</taxon>
        <taxon>Pseudonocardiales</taxon>
        <taxon>Pseudonocardiaceae</taxon>
        <taxon>Kutzneria</taxon>
    </lineage>
</organism>
<evidence type="ECO:0000313" key="1">
    <source>
        <dbReference type="EMBL" id="REH46297.1"/>
    </source>
</evidence>
<dbReference type="Proteomes" id="UP000256269">
    <property type="component" value="Unassembled WGS sequence"/>
</dbReference>
<protein>
    <submittedName>
        <fullName evidence="1">Uncharacterized protein</fullName>
    </submittedName>
</protein>
<dbReference type="RefSeq" id="WP_116176402.1">
    <property type="nucleotide sequence ID" value="NZ_CP144375.1"/>
</dbReference>
<comment type="caution">
    <text evidence="1">The sequence shown here is derived from an EMBL/GenBank/DDBJ whole genome shotgun (WGS) entry which is preliminary data.</text>
</comment>
<gene>
    <name evidence="1" type="ORF">BCF44_107430</name>
</gene>
<keyword evidence="2" id="KW-1185">Reference proteome</keyword>
<dbReference type="EMBL" id="QUNO01000007">
    <property type="protein sequence ID" value="REH46297.1"/>
    <property type="molecule type" value="Genomic_DNA"/>
</dbReference>
<sequence>MAEQGNTDKHDAALHAQLRLFCELMLGSADAADCMIQQIYSCAFDYHDGQENWPPERSQLFRIAATLCGVRQQGRHAGEGQCE</sequence>
<name>A0A3E0HIN9_9PSEU</name>
<accession>A0A3E0HIN9</accession>
<dbReference type="OrthoDB" id="4563888at2"/>
<evidence type="ECO:0000313" key="2">
    <source>
        <dbReference type="Proteomes" id="UP000256269"/>
    </source>
</evidence>
<proteinExistence type="predicted"/>
<reference evidence="1 2" key="1">
    <citation type="submission" date="2018-08" db="EMBL/GenBank/DDBJ databases">
        <title>Genomic Encyclopedia of Archaeal and Bacterial Type Strains, Phase II (KMG-II): from individual species to whole genera.</title>
        <authorList>
            <person name="Goeker M."/>
        </authorList>
    </citation>
    <scope>NUCLEOTIDE SEQUENCE [LARGE SCALE GENOMIC DNA]</scope>
    <source>
        <strain evidence="1 2">DSM 45791</strain>
    </source>
</reference>